<gene>
    <name evidence="13" type="primary">AlNc14C130G6948</name>
    <name evidence="13" type="ORF">ALNC14_078420</name>
</gene>
<evidence type="ECO:0000256" key="6">
    <source>
        <dbReference type="ARBA" id="ARBA00022846"/>
    </source>
</evidence>
<comment type="similarity">
    <text evidence="3">Belongs to the DRC4 family.</text>
</comment>
<evidence type="ECO:0000256" key="7">
    <source>
        <dbReference type="ARBA" id="ARBA00023054"/>
    </source>
</evidence>
<dbReference type="GO" id="GO:0048870">
    <property type="term" value="P:cell motility"/>
    <property type="evidence" value="ECO:0007669"/>
    <property type="project" value="InterPro"/>
</dbReference>
<feature type="domain" description="Growth arrest-specific protein 8" evidence="12">
    <location>
        <begin position="218"/>
        <end position="412"/>
    </location>
</feature>
<keyword evidence="7" id="KW-0175">Coiled coil</keyword>
<evidence type="ECO:0000256" key="8">
    <source>
        <dbReference type="ARBA" id="ARBA00023069"/>
    </source>
</evidence>
<reference evidence="13" key="2">
    <citation type="submission" date="2011-02" db="EMBL/GenBank/DDBJ databases">
        <authorList>
            <person name="MacLean D."/>
        </authorList>
    </citation>
    <scope>NUCLEOTIDE SEQUENCE</scope>
</reference>
<dbReference type="PANTHER" id="PTHR31543:SF0">
    <property type="entry name" value="DYNEIN REGULATORY COMPLEX SUBUNIT 4"/>
    <property type="match status" value="1"/>
</dbReference>
<organism evidence="13">
    <name type="scientific">Albugo laibachii Nc14</name>
    <dbReference type="NCBI Taxonomy" id="890382"/>
    <lineage>
        <taxon>Eukaryota</taxon>
        <taxon>Sar</taxon>
        <taxon>Stramenopiles</taxon>
        <taxon>Oomycota</taxon>
        <taxon>Peronosporomycetes</taxon>
        <taxon>Albuginales</taxon>
        <taxon>Albuginaceae</taxon>
        <taxon>Albugo</taxon>
    </lineage>
</organism>
<feature type="compositionally biased region" description="Polar residues" evidence="11">
    <location>
        <begin position="405"/>
        <end position="415"/>
    </location>
</feature>
<accession>F0WK96</accession>
<evidence type="ECO:0000256" key="10">
    <source>
        <dbReference type="ARBA" id="ARBA00023273"/>
    </source>
</evidence>
<protein>
    <submittedName>
        <fullName evidence="13">Sporangia Induced Dynein Regulatory Complex Protein putative</fullName>
    </submittedName>
</protein>
<dbReference type="AlphaFoldDB" id="F0WK96"/>
<evidence type="ECO:0000256" key="2">
    <source>
        <dbReference type="ARBA" id="ARBA00004245"/>
    </source>
</evidence>
<evidence type="ECO:0000256" key="1">
    <source>
        <dbReference type="ARBA" id="ARBA00004230"/>
    </source>
</evidence>
<keyword evidence="10" id="KW-0966">Cell projection</keyword>
<reference evidence="13" key="1">
    <citation type="journal article" date="2011" name="PLoS Biol.">
        <title>Gene gain and loss during evolution of obligate parasitism in the white rust pathogen of Arabidopsis thaliana.</title>
        <authorList>
            <person name="Kemen E."/>
            <person name="Gardiner A."/>
            <person name="Schultz-Larsen T."/>
            <person name="Kemen A.C."/>
            <person name="Balmuth A.L."/>
            <person name="Robert-Seilaniantz A."/>
            <person name="Bailey K."/>
            <person name="Holub E."/>
            <person name="Studholme D.J."/>
            <person name="Maclean D."/>
            <person name="Jones J.D."/>
        </authorList>
    </citation>
    <scope>NUCLEOTIDE SEQUENCE</scope>
</reference>
<dbReference type="EMBL" id="FR824175">
    <property type="protein sequence ID" value="CCA21699.1"/>
    <property type="molecule type" value="Genomic_DNA"/>
</dbReference>
<dbReference type="Pfam" id="PF13851">
    <property type="entry name" value="GAS"/>
    <property type="match status" value="1"/>
</dbReference>
<dbReference type="GO" id="GO:0005874">
    <property type="term" value="C:microtubule"/>
    <property type="evidence" value="ECO:0007669"/>
    <property type="project" value="UniProtKB-KW"/>
</dbReference>
<keyword evidence="4" id="KW-0963">Cytoplasm</keyword>
<evidence type="ECO:0000256" key="4">
    <source>
        <dbReference type="ARBA" id="ARBA00022490"/>
    </source>
</evidence>
<feature type="compositionally biased region" description="Low complexity" evidence="11">
    <location>
        <begin position="392"/>
        <end position="404"/>
    </location>
</feature>
<proteinExistence type="inferred from homology"/>
<sequence>MGPKKQSKKVKSPPVELSEFDAMETSTLLQVTQALHLRLEKAQMDRNYLQHERDTTESLYQLAKKASRQNEIQLLEKDREIQVMESNHHVQMRVYAQKVRHLSSEHQGALKKLHNDTSSHLIDQAEVSAFQKKSFRKVNFSTEEELHERSLHQQEEIEVLKQTQAKNLFKLSEQFALWNRSISSQCKSQLAKLLEMLLLRRKVDVHEIEERKNLHINDLMRNHEKAYLTIRSYYNDITRDNMALIASLKREILSIKTKADDNAMLMKDVAIENKRLSEPLAIAIREVECLRGELRDEQKDQLSLVHALSRLTQVKKRTFYVEKCQNEKKNEFLKMQKERCELYSAFEGLVESVYDNGERKSNALATRMRILKGQNQNQNQSQSLTHTQMRPQKQSQDQMQNQMDGPTQSQNQMGSLNGATARVGLALRSEKDAISRRRRILAMQRKAYGDSVRICAQKLSHLGIQFELEDSTLESD</sequence>
<evidence type="ECO:0000256" key="3">
    <source>
        <dbReference type="ARBA" id="ARBA00009859"/>
    </source>
</evidence>
<dbReference type="GO" id="GO:0008017">
    <property type="term" value="F:microtubule binding"/>
    <property type="evidence" value="ECO:0007669"/>
    <property type="project" value="InterPro"/>
</dbReference>
<comment type="subcellular location">
    <subcellularLocation>
        <location evidence="1">Cell projection</location>
        <location evidence="1">Cilium</location>
        <location evidence="1">Flagellum</location>
    </subcellularLocation>
    <subcellularLocation>
        <location evidence="2">Cytoplasm</location>
        <location evidence="2">Cytoskeleton</location>
    </subcellularLocation>
</comment>
<keyword evidence="5" id="KW-0493">Microtubule</keyword>
<evidence type="ECO:0000313" key="13">
    <source>
        <dbReference type="EMBL" id="CCA21699.1"/>
    </source>
</evidence>
<dbReference type="GO" id="GO:0031267">
    <property type="term" value="F:small GTPase binding"/>
    <property type="evidence" value="ECO:0007669"/>
    <property type="project" value="InterPro"/>
</dbReference>
<feature type="region of interest" description="Disordered" evidence="11">
    <location>
        <begin position="374"/>
        <end position="415"/>
    </location>
</feature>
<dbReference type="GO" id="GO:0005794">
    <property type="term" value="C:Golgi apparatus"/>
    <property type="evidence" value="ECO:0007669"/>
    <property type="project" value="TreeGrafter"/>
</dbReference>
<evidence type="ECO:0000256" key="5">
    <source>
        <dbReference type="ARBA" id="ARBA00022701"/>
    </source>
</evidence>
<feature type="compositionally biased region" description="Low complexity" evidence="11">
    <location>
        <begin position="374"/>
        <end position="383"/>
    </location>
</feature>
<name>F0WK96_9STRA</name>
<dbReference type="PANTHER" id="PTHR31543">
    <property type="entry name" value="DYNEIN REGULATORY COMPLEX SUBUNIT 4"/>
    <property type="match status" value="1"/>
</dbReference>
<dbReference type="HOGENOM" id="CLU_045343_0_0_1"/>
<dbReference type="GO" id="GO:0031514">
    <property type="term" value="C:motile cilium"/>
    <property type="evidence" value="ECO:0007669"/>
    <property type="project" value="UniProtKB-SubCell"/>
</dbReference>
<dbReference type="InterPro" id="IPR039308">
    <property type="entry name" value="GAS8"/>
</dbReference>
<evidence type="ECO:0000259" key="12">
    <source>
        <dbReference type="Pfam" id="PF13851"/>
    </source>
</evidence>
<dbReference type="InterPro" id="IPR025593">
    <property type="entry name" value="GAS8_dom"/>
</dbReference>
<evidence type="ECO:0000256" key="11">
    <source>
        <dbReference type="SAM" id="MobiDB-lite"/>
    </source>
</evidence>
<keyword evidence="6" id="KW-0282">Flagellum</keyword>
<keyword evidence="9" id="KW-0206">Cytoskeleton</keyword>
<evidence type="ECO:0000256" key="9">
    <source>
        <dbReference type="ARBA" id="ARBA00023212"/>
    </source>
</evidence>
<keyword evidence="8" id="KW-0969">Cilium</keyword>